<protein>
    <submittedName>
        <fullName evidence="2">Uncharacterized protein</fullName>
    </submittedName>
</protein>
<feature type="chain" id="PRO_5022801533" evidence="1">
    <location>
        <begin position="25"/>
        <end position="244"/>
    </location>
</feature>
<sequence length="244" mass="26369" precursor="true">MTVKSGLIGCVVLGGWLMAGQVFAACTPPAVAGQWDFSVCKDWPVEPILTINALSKFVADPVYANGDKIGSYDLDLSVVSADASTSLATYHQSSAFLTDAFALEAVELDTARYKLTPSLRAFGVRAIFKGSSSVNPLNETVLSLYVKEGDKLRPVLDRLLVYRFSGEWDGNCAGERGTTVRTIEMGKTSSHGFVDLIIKSVTTELTGEGPPDTCEMKTTNYKPELTTLRYDGRSYVLPNGFQGL</sequence>
<evidence type="ECO:0000313" key="3">
    <source>
        <dbReference type="Proteomes" id="UP000325375"/>
    </source>
</evidence>
<dbReference type="EMBL" id="CABVHX010000008">
    <property type="protein sequence ID" value="VVN98879.1"/>
    <property type="molecule type" value="Genomic_DNA"/>
</dbReference>
<organism evidence="2 3">
    <name type="scientific">Pseudomonas fluorescens</name>
    <dbReference type="NCBI Taxonomy" id="294"/>
    <lineage>
        <taxon>Bacteria</taxon>
        <taxon>Pseudomonadati</taxon>
        <taxon>Pseudomonadota</taxon>
        <taxon>Gammaproteobacteria</taxon>
        <taxon>Pseudomonadales</taxon>
        <taxon>Pseudomonadaceae</taxon>
        <taxon>Pseudomonas</taxon>
    </lineage>
</organism>
<evidence type="ECO:0000313" key="2">
    <source>
        <dbReference type="EMBL" id="VVN98879.1"/>
    </source>
</evidence>
<accession>A0A5E7C377</accession>
<gene>
    <name evidence="2" type="ORF">PS718_02498</name>
</gene>
<dbReference type="Proteomes" id="UP000325375">
    <property type="component" value="Unassembled WGS sequence"/>
</dbReference>
<name>A0A5E7C377_PSEFL</name>
<dbReference type="RefSeq" id="WP_150603074.1">
    <property type="nucleotide sequence ID" value="NZ_CABVHX010000008.1"/>
</dbReference>
<keyword evidence="1" id="KW-0732">Signal</keyword>
<proteinExistence type="predicted"/>
<dbReference type="PROSITE" id="PS51257">
    <property type="entry name" value="PROKAR_LIPOPROTEIN"/>
    <property type="match status" value="1"/>
</dbReference>
<dbReference type="AlphaFoldDB" id="A0A5E7C377"/>
<evidence type="ECO:0000256" key="1">
    <source>
        <dbReference type="SAM" id="SignalP"/>
    </source>
</evidence>
<feature type="signal peptide" evidence="1">
    <location>
        <begin position="1"/>
        <end position="24"/>
    </location>
</feature>
<reference evidence="2 3" key="1">
    <citation type="submission" date="2019-09" db="EMBL/GenBank/DDBJ databases">
        <authorList>
            <person name="Chandra G."/>
            <person name="Truman W A."/>
        </authorList>
    </citation>
    <scope>NUCLEOTIDE SEQUENCE [LARGE SCALE GENOMIC DNA]</scope>
    <source>
        <strain evidence="2">PS718</strain>
    </source>
</reference>